<dbReference type="EMBL" id="CAEMXZ010000105">
    <property type="protein sequence ID" value="CAB4324128.1"/>
    <property type="molecule type" value="Genomic_DNA"/>
</dbReference>
<organism evidence="2">
    <name type="scientific">freshwater metagenome</name>
    <dbReference type="NCBI Taxonomy" id="449393"/>
    <lineage>
        <taxon>unclassified sequences</taxon>
        <taxon>metagenomes</taxon>
        <taxon>ecological metagenomes</taxon>
    </lineage>
</organism>
<dbReference type="AlphaFoldDB" id="A0A6J7IP62"/>
<reference evidence="2" key="1">
    <citation type="submission" date="2020-05" db="EMBL/GenBank/DDBJ databases">
        <authorList>
            <person name="Chiriac C."/>
            <person name="Salcher M."/>
            <person name="Ghai R."/>
            <person name="Kavagutti S V."/>
        </authorList>
    </citation>
    <scope>NUCLEOTIDE SEQUENCE</scope>
</reference>
<dbReference type="Pfam" id="PF10722">
    <property type="entry name" value="YbjN"/>
    <property type="match status" value="1"/>
</dbReference>
<dbReference type="EMBL" id="CAFBNC010000027">
    <property type="protein sequence ID" value="CAB4932496.1"/>
    <property type="molecule type" value="Genomic_DNA"/>
</dbReference>
<name>A0A6J7IP62_9ZZZZ</name>
<evidence type="ECO:0000313" key="2">
    <source>
        <dbReference type="EMBL" id="CAB4932496.1"/>
    </source>
</evidence>
<proteinExistence type="predicted"/>
<dbReference type="Gene3D" id="3.30.1460.10">
    <property type="match status" value="1"/>
</dbReference>
<gene>
    <name evidence="1" type="ORF">UFOPK1392_01892</name>
    <name evidence="2" type="ORF">UFOPK3733_00759</name>
</gene>
<dbReference type="SUPFAM" id="SSF69635">
    <property type="entry name" value="Type III secretory system chaperone-like"/>
    <property type="match status" value="1"/>
</dbReference>
<dbReference type="InterPro" id="IPR019660">
    <property type="entry name" value="Put_sensory_transdc_reg_YbjN"/>
</dbReference>
<protein>
    <submittedName>
        <fullName evidence="2">Unannotated protein</fullName>
    </submittedName>
</protein>
<evidence type="ECO:0000313" key="1">
    <source>
        <dbReference type="EMBL" id="CAB4324128.1"/>
    </source>
</evidence>
<sequence length="153" mass="17558">MADEVADPKRLAELEQVIAVWLAEQLRDNPVVAAVERIDEDDIRWFVRIKGETKDVYSIWFTLRQRSLHFETYVMPAPEENAAAFYEHLLRRNRKLHGLTFCIGSEDAVFLAGALPIHAIDEGELDRVLGSFYAYVEQCFLPALRIGFASRFA</sequence>
<accession>A0A6J7IP62</accession>